<dbReference type="PANTHER" id="PTHR46373:SF2">
    <property type="entry name" value="RWP-RK DOMAIN-CONTAINING PROTEIN"/>
    <property type="match status" value="1"/>
</dbReference>
<reference evidence="9 10" key="1">
    <citation type="journal article" date="2010" name="Cell">
        <title>The genome of Naegleria gruberi illuminates early eukaryotic versatility.</title>
        <authorList>
            <person name="Fritz-Laylin L.K."/>
            <person name="Prochnik S.E."/>
            <person name="Ginger M.L."/>
            <person name="Dacks J.B."/>
            <person name="Carpenter M.L."/>
            <person name="Field M.C."/>
            <person name="Kuo A."/>
            <person name="Paredez A."/>
            <person name="Chapman J."/>
            <person name="Pham J."/>
            <person name="Shu S."/>
            <person name="Neupane R."/>
            <person name="Cipriano M."/>
            <person name="Mancuso J."/>
            <person name="Tu H."/>
            <person name="Salamov A."/>
            <person name="Lindquist E."/>
            <person name="Shapiro H."/>
            <person name="Lucas S."/>
            <person name="Grigoriev I.V."/>
            <person name="Cande W.Z."/>
            <person name="Fulton C."/>
            <person name="Rokhsar D.S."/>
            <person name="Dawson S.C."/>
        </authorList>
    </citation>
    <scope>NUCLEOTIDE SEQUENCE [LARGE SCALE GENOMIC DNA]</scope>
    <source>
        <strain evidence="9 10">NEG-M</strain>
    </source>
</reference>
<dbReference type="VEuPathDB" id="AmoebaDB:NAEGRDRAFT_72346"/>
<dbReference type="GeneID" id="8854365"/>
<feature type="compositionally biased region" description="Polar residues" evidence="7">
    <location>
        <begin position="42"/>
        <end position="51"/>
    </location>
</feature>
<evidence type="ECO:0000313" key="10">
    <source>
        <dbReference type="Proteomes" id="UP000006671"/>
    </source>
</evidence>
<keyword evidence="4" id="KW-0238">DNA-binding</keyword>
<feature type="region of interest" description="Disordered" evidence="7">
    <location>
        <begin position="1"/>
        <end position="51"/>
    </location>
</feature>
<dbReference type="GO" id="GO:0003677">
    <property type="term" value="F:DNA binding"/>
    <property type="evidence" value="ECO:0007669"/>
    <property type="project" value="UniProtKB-KW"/>
</dbReference>
<dbReference type="InterPro" id="IPR003035">
    <property type="entry name" value="RWP-RK_dom"/>
</dbReference>
<comment type="function">
    <text evidence="1">Putative transcription factor.</text>
</comment>
<keyword evidence="6" id="KW-0539">Nucleus</keyword>
<evidence type="ECO:0000313" key="9">
    <source>
        <dbReference type="EMBL" id="EFC39882.1"/>
    </source>
</evidence>
<sequence length="218" mass="24661">MNETRHVSSSTPRKLNTYSSSSSTSPSQQQQSECSTSSSTSVEGTTIPAATSNFGSTRITITKEDMSRYFNAPQVMAARLLNVSVSTLKRRFYEMYEGRWPYQKMPTQERKKTIWYYINEEDEPEKNISDHSLRVLNLAFTDPTQPKVIFFPEEAKVDKPRKKDITFLSYVPQSGSGEGNLENVTKDLGKLKGGSRQKYSLVGVTGVKKTRKMTSKKK</sequence>
<dbReference type="PANTHER" id="PTHR46373">
    <property type="entry name" value="PROTEIN RKD4"/>
    <property type="match status" value="1"/>
</dbReference>
<dbReference type="InParanoid" id="D2VTL5"/>
<feature type="compositionally biased region" description="Polar residues" evidence="7">
    <location>
        <begin position="7"/>
        <end position="16"/>
    </location>
</feature>
<dbReference type="PROSITE" id="PS51519">
    <property type="entry name" value="RWP_RK"/>
    <property type="match status" value="1"/>
</dbReference>
<dbReference type="OrthoDB" id="10415154at2759"/>
<evidence type="ECO:0000256" key="5">
    <source>
        <dbReference type="ARBA" id="ARBA00023163"/>
    </source>
</evidence>
<evidence type="ECO:0000259" key="8">
    <source>
        <dbReference type="PROSITE" id="PS51519"/>
    </source>
</evidence>
<protein>
    <submittedName>
        <fullName evidence="9">Predicted protein</fullName>
    </submittedName>
</protein>
<keyword evidence="10" id="KW-1185">Reference proteome</keyword>
<evidence type="ECO:0000256" key="2">
    <source>
        <dbReference type="ARBA" id="ARBA00023015"/>
    </source>
</evidence>
<dbReference type="KEGG" id="ngr:NAEGRDRAFT_72346"/>
<evidence type="ECO:0000256" key="4">
    <source>
        <dbReference type="ARBA" id="ARBA00023125"/>
    </source>
</evidence>
<evidence type="ECO:0000256" key="6">
    <source>
        <dbReference type="ARBA" id="ARBA00023242"/>
    </source>
</evidence>
<dbReference type="RefSeq" id="XP_002672626.1">
    <property type="nucleotide sequence ID" value="XM_002672580.1"/>
</dbReference>
<organism evidence="10">
    <name type="scientific">Naegleria gruberi</name>
    <name type="common">Amoeba</name>
    <dbReference type="NCBI Taxonomy" id="5762"/>
    <lineage>
        <taxon>Eukaryota</taxon>
        <taxon>Discoba</taxon>
        <taxon>Heterolobosea</taxon>
        <taxon>Tetramitia</taxon>
        <taxon>Eutetramitia</taxon>
        <taxon>Vahlkampfiidae</taxon>
        <taxon>Naegleria</taxon>
    </lineage>
</organism>
<dbReference type="AlphaFoldDB" id="D2VTL5"/>
<keyword evidence="3" id="KW-0175">Coiled coil</keyword>
<feature type="compositionally biased region" description="Low complexity" evidence="7">
    <location>
        <begin position="17"/>
        <end position="41"/>
    </location>
</feature>
<evidence type="ECO:0000256" key="7">
    <source>
        <dbReference type="SAM" id="MobiDB-lite"/>
    </source>
</evidence>
<dbReference type="Proteomes" id="UP000006671">
    <property type="component" value="Unassembled WGS sequence"/>
</dbReference>
<dbReference type="OMA" id="QHEMSSH"/>
<accession>D2VTL5</accession>
<evidence type="ECO:0000256" key="1">
    <source>
        <dbReference type="ARBA" id="ARBA00004049"/>
    </source>
</evidence>
<proteinExistence type="predicted"/>
<dbReference type="GO" id="GO:0003700">
    <property type="term" value="F:DNA-binding transcription factor activity"/>
    <property type="evidence" value="ECO:0007669"/>
    <property type="project" value="InterPro"/>
</dbReference>
<keyword evidence="2" id="KW-0805">Transcription regulation</keyword>
<gene>
    <name evidence="9" type="ORF">NAEGRDRAFT_72346</name>
</gene>
<name>D2VTL5_NAEGR</name>
<evidence type="ECO:0000256" key="3">
    <source>
        <dbReference type="ARBA" id="ARBA00023054"/>
    </source>
</evidence>
<dbReference type="EMBL" id="GG738896">
    <property type="protein sequence ID" value="EFC39882.1"/>
    <property type="molecule type" value="Genomic_DNA"/>
</dbReference>
<dbReference type="Pfam" id="PF02042">
    <property type="entry name" value="RWP-RK"/>
    <property type="match status" value="1"/>
</dbReference>
<feature type="domain" description="RWP-RK" evidence="8">
    <location>
        <begin position="47"/>
        <end position="128"/>
    </location>
</feature>
<keyword evidence="5" id="KW-0804">Transcription</keyword>
<dbReference type="InterPro" id="IPR044607">
    <property type="entry name" value="RKD-like"/>
</dbReference>